<accession>A0ABN3JTB3</accession>
<gene>
    <name evidence="4" type="ORF">GCM10010191_63870</name>
</gene>
<dbReference type="Gene3D" id="2.30.110.10">
    <property type="entry name" value="Electron Transport, Fmn-binding Protein, Chain A"/>
    <property type="match status" value="1"/>
</dbReference>
<dbReference type="CDD" id="cd12108">
    <property type="entry name" value="Hr-like"/>
    <property type="match status" value="1"/>
</dbReference>
<comment type="catalytic activity">
    <reaction evidence="2">
        <text>oxidized coenzyme F420-(gamma-L-Glu)(n) + a quinol + H(+) = reduced coenzyme F420-(gamma-L-Glu)(n) + a quinone</text>
        <dbReference type="Rhea" id="RHEA:39663"/>
        <dbReference type="Rhea" id="RHEA-COMP:12939"/>
        <dbReference type="Rhea" id="RHEA-COMP:14378"/>
        <dbReference type="ChEBI" id="CHEBI:15378"/>
        <dbReference type="ChEBI" id="CHEBI:24646"/>
        <dbReference type="ChEBI" id="CHEBI:132124"/>
        <dbReference type="ChEBI" id="CHEBI:133980"/>
        <dbReference type="ChEBI" id="CHEBI:139511"/>
    </reaction>
</comment>
<evidence type="ECO:0000313" key="5">
    <source>
        <dbReference type="Proteomes" id="UP001501231"/>
    </source>
</evidence>
<dbReference type="InterPro" id="IPR012349">
    <property type="entry name" value="Split_barrel_FMN-bd"/>
</dbReference>
<comment type="similarity">
    <text evidence="1">Belongs to the F420H(2)-dependent quinone reductase family.</text>
</comment>
<evidence type="ECO:0000313" key="4">
    <source>
        <dbReference type="EMBL" id="GAA2439714.1"/>
    </source>
</evidence>
<dbReference type="Pfam" id="PF01814">
    <property type="entry name" value="Hemerythrin"/>
    <property type="match status" value="1"/>
</dbReference>
<evidence type="ECO:0000259" key="3">
    <source>
        <dbReference type="Pfam" id="PF01814"/>
    </source>
</evidence>
<dbReference type="Proteomes" id="UP001501231">
    <property type="component" value="Unassembled WGS sequence"/>
</dbReference>
<name>A0ABN3JTB3_9ACTN</name>
<dbReference type="PANTHER" id="PTHR39428:SF1">
    <property type="entry name" value="F420H(2)-DEPENDENT QUINONE REDUCTASE RV1261C"/>
    <property type="match status" value="1"/>
</dbReference>
<dbReference type="Pfam" id="PF04075">
    <property type="entry name" value="F420H2_quin_red"/>
    <property type="match status" value="1"/>
</dbReference>
<reference evidence="4 5" key="1">
    <citation type="journal article" date="2019" name="Int. J. Syst. Evol. Microbiol.">
        <title>The Global Catalogue of Microorganisms (GCM) 10K type strain sequencing project: providing services to taxonomists for standard genome sequencing and annotation.</title>
        <authorList>
            <consortium name="The Broad Institute Genomics Platform"/>
            <consortium name="The Broad Institute Genome Sequencing Center for Infectious Disease"/>
            <person name="Wu L."/>
            <person name="Ma J."/>
        </authorList>
    </citation>
    <scope>NUCLEOTIDE SEQUENCE [LARGE SCALE GENOMIC DNA]</scope>
    <source>
        <strain evidence="4 5">JCM 3325</strain>
    </source>
</reference>
<dbReference type="Gene3D" id="1.20.120.520">
    <property type="entry name" value="nmb1532 protein domain like"/>
    <property type="match status" value="1"/>
</dbReference>
<dbReference type="SUPFAM" id="SSF50475">
    <property type="entry name" value="FMN-binding split barrel"/>
    <property type="match status" value="1"/>
</dbReference>
<dbReference type="InterPro" id="IPR012312">
    <property type="entry name" value="Hemerythrin-like"/>
</dbReference>
<protein>
    <submittedName>
        <fullName evidence="4">Nitroreductase/quinone reductase family protein</fullName>
    </submittedName>
</protein>
<keyword evidence="5" id="KW-1185">Reference proteome</keyword>
<dbReference type="NCBIfam" id="TIGR00026">
    <property type="entry name" value="hi_GC_TIGR00026"/>
    <property type="match status" value="1"/>
</dbReference>
<dbReference type="PANTHER" id="PTHR39428">
    <property type="entry name" value="F420H(2)-DEPENDENT QUINONE REDUCTASE RV1261C"/>
    <property type="match status" value="1"/>
</dbReference>
<dbReference type="EMBL" id="BAAARW010000024">
    <property type="protein sequence ID" value="GAA2439714.1"/>
    <property type="molecule type" value="Genomic_DNA"/>
</dbReference>
<evidence type="ECO:0000256" key="1">
    <source>
        <dbReference type="ARBA" id="ARBA00008710"/>
    </source>
</evidence>
<sequence>MPFDFNKQIIQEFRANGGKVGGPFEGAVLALLTTTGARTGARRTSPVGFVLEDGLYLVVASAGGAPRHPGWYHNLVAEPRATLEIGDGERIRTITVLAVPAEGDERDRLFARVLEEASGYAGYQERTSRTLPVVVLHPVDPSAQGSRLRAAGDELVELHNAFRHELASIRSALGGEAVPAVGLREHCLWFCESLERHHTGEDLVMFQVLLDRFPELAPVLESLRAEHAKVAGLREELAGLLGEAGSADPARVRAEVDRLGDVLESHLDREEAELVPLLNTLAEVPWPKMT</sequence>
<proteinExistence type="inferred from homology"/>
<comment type="caution">
    <text evidence="4">The sequence shown here is derived from an EMBL/GenBank/DDBJ whole genome shotgun (WGS) entry which is preliminary data.</text>
</comment>
<evidence type="ECO:0000256" key="2">
    <source>
        <dbReference type="ARBA" id="ARBA00049106"/>
    </source>
</evidence>
<feature type="domain" description="Hemerythrin-like" evidence="3">
    <location>
        <begin position="153"/>
        <end position="278"/>
    </location>
</feature>
<dbReference type="InterPro" id="IPR004378">
    <property type="entry name" value="F420H2_quin_Rdtase"/>
</dbReference>
<organism evidence="4 5">
    <name type="scientific">Actinomadura vinacea</name>
    <dbReference type="NCBI Taxonomy" id="115336"/>
    <lineage>
        <taxon>Bacteria</taxon>
        <taxon>Bacillati</taxon>
        <taxon>Actinomycetota</taxon>
        <taxon>Actinomycetes</taxon>
        <taxon>Streptosporangiales</taxon>
        <taxon>Thermomonosporaceae</taxon>
        <taxon>Actinomadura</taxon>
    </lineage>
</organism>
<dbReference type="RefSeq" id="WP_344593999.1">
    <property type="nucleotide sequence ID" value="NZ_BAAARW010000024.1"/>
</dbReference>